<feature type="chain" id="PRO_5043986106" evidence="2">
    <location>
        <begin position="21"/>
        <end position="601"/>
    </location>
</feature>
<dbReference type="SUPFAM" id="SSF53300">
    <property type="entry name" value="vWA-like"/>
    <property type="match status" value="1"/>
</dbReference>
<dbReference type="RefSeq" id="WP_348264421.1">
    <property type="nucleotide sequence ID" value="NZ_CP121196.1"/>
</dbReference>
<evidence type="ECO:0000256" key="2">
    <source>
        <dbReference type="SAM" id="SignalP"/>
    </source>
</evidence>
<feature type="signal peptide" evidence="2">
    <location>
        <begin position="1"/>
        <end position="20"/>
    </location>
</feature>
<name>A0AAU7DPF9_9BACT</name>
<dbReference type="InterPro" id="IPR017802">
    <property type="entry name" value="VWFA-rel_acidobac-type"/>
</dbReference>
<evidence type="ECO:0000256" key="1">
    <source>
        <dbReference type="SAM" id="MobiDB-lite"/>
    </source>
</evidence>
<keyword evidence="2" id="KW-0732">Signal</keyword>
<organism evidence="3">
    <name type="scientific">Telmatobacter sp. DSM 110680</name>
    <dbReference type="NCBI Taxonomy" id="3036704"/>
    <lineage>
        <taxon>Bacteria</taxon>
        <taxon>Pseudomonadati</taxon>
        <taxon>Acidobacteriota</taxon>
        <taxon>Terriglobia</taxon>
        <taxon>Terriglobales</taxon>
        <taxon>Acidobacteriaceae</taxon>
        <taxon>Telmatobacter</taxon>
    </lineage>
</organism>
<dbReference type="AlphaFoldDB" id="A0AAU7DPF9"/>
<accession>A0AAU7DPF9</accession>
<protein>
    <submittedName>
        <fullName evidence="3">VWA domain-containing protein</fullName>
    </submittedName>
</protein>
<gene>
    <name evidence="3" type="ORF">P8935_07785</name>
</gene>
<evidence type="ECO:0000313" key="3">
    <source>
        <dbReference type="EMBL" id="XBH19206.1"/>
    </source>
</evidence>
<dbReference type="InterPro" id="IPR036465">
    <property type="entry name" value="vWFA_dom_sf"/>
</dbReference>
<feature type="region of interest" description="Disordered" evidence="1">
    <location>
        <begin position="469"/>
        <end position="490"/>
    </location>
</feature>
<dbReference type="NCBIfam" id="TIGR03436">
    <property type="entry name" value="acidobact_VWFA"/>
    <property type="match status" value="1"/>
</dbReference>
<sequence>MRRPSARLVLFFAVFKIATAQSSIPGPSLSGLSTAPPQTETTPVLRTTTNLVLIDVVVRDKKTGKSIDGLDRSNFQLLEDGRPQTLTVFEEHHASDAIQASPVPHLPPHVYGDFPRYAIRSAANVLLIDALNTGISDQSYAREQLVRYLRTIPPGTYVAVFLIGSDLRMVTGFTTDLNALLAALGKVRSAGGSTAPGGSADEPASAEPDLDTGSSQEMAQAMRDFSQDTRSLSLQLRQDITVAALKKLARFLATVPGRKNLIWMSAGFPVPLGDPGGGNFAGDFFLRVREVNEMMARARVAIYPVDARGLMTLPNTNPANGPTGGESLSLRGSTTGAVPTANPIPSSWASQHMTMERMADETGGRAFYNTNAIGQSAVSAIADGSTYYTVGYDPTNHKFNGAFRKIKVSLDDKQYELSYRRGYDAVDPSGSGKEKTQLLSPMSAAMLHGGLPLSEIIFEARVLPAGDPQLAGQQLSTEPAGKPDKPLKAPPTRYVIDYSIDPHRLSLTTLTDGRRRVELELAQSVLNRDGARVNQSDAGMEVDLTPEQLSHDLKAGIHMRQEIDVPAENVVLRLGVRDVATERIGTIEIPLRVSDGSSSKN</sequence>
<proteinExistence type="predicted"/>
<feature type="region of interest" description="Disordered" evidence="1">
    <location>
        <begin position="192"/>
        <end position="217"/>
    </location>
</feature>
<dbReference type="EMBL" id="CP121196">
    <property type="protein sequence ID" value="XBH19206.1"/>
    <property type="molecule type" value="Genomic_DNA"/>
</dbReference>
<reference evidence="3" key="1">
    <citation type="submission" date="2023-03" db="EMBL/GenBank/DDBJ databases">
        <title>Edaphobacter sp.</title>
        <authorList>
            <person name="Huber K.J."/>
            <person name="Papendorf J."/>
            <person name="Pilke C."/>
            <person name="Bunk B."/>
            <person name="Sproeer C."/>
            <person name="Pester M."/>
        </authorList>
    </citation>
    <scope>NUCLEOTIDE SEQUENCE</scope>
    <source>
        <strain evidence="3">DSM 110680</strain>
    </source>
</reference>